<sequence>MPLILESHDSLPYIDTDPTDAEKDRARALISQQLPSGYLTTAHPSISSSPKVKSSEEILQKLELATPGKRDAGGIDPTRYEAPDEPTGESTVEEYRQILRKSYVASTFLENRQTNLELLDEFGKNAWLVGNSQVEQVLQDMESELARVKTETDDINKARKTAQEQHKAELLGLEETWKRGLGQILEIQVATQELRRLIYDRQRQHAGQ</sequence>
<keyword evidence="6" id="KW-0539">Nucleus</keyword>
<keyword evidence="3" id="KW-0507">mRNA processing</keyword>
<evidence type="ECO:0008006" key="11">
    <source>
        <dbReference type="Google" id="ProtNLM"/>
    </source>
</evidence>
<evidence type="ECO:0000256" key="1">
    <source>
        <dbReference type="ARBA" id="ARBA00004123"/>
    </source>
</evidence>
<dbReference type="GO" id="GO:0071013">
    <property type="term" value="C:catalytic step 2 spliceosome"/>
    <property type="evidence" value="ECO:0007669"/>
    <property type="project" value="TreeGrafter"/>
</dbReference>
<dbReference type="OrthoDB" id="205794at2759"/>
<dbReference type="Proteomes" id="UP000053599">
    <property type="component" value="Unassembled WGS sequence"/>
</dbReference>
<evidence type="ECO:0000256" key="2">
    <source>
        <dbReference type="ARBA" id="ARBA00010788"/>
    </source>
</evidence>
<proteinExistence type="inferred from homology"/>
<accession>A0A0D1Z614</accession>
<dbReference type="EMBL" id="KN846952">
    <property type="protein sequence ID" value="KIV82318.1"/>
    <property type="molecule type" value="Genomic_DNA"/>
</dbReference>
<evidence type="ECO:0000256" key="8">
    <source>
        <dbReference type="SAM" id="MobiDB-lite"/>
    </source>
</evidence>
<protein>
    <recommendedName>
        <fullName evidence="11">Pre-mRNA-splicing factor SPF27</fullName>
    </recommendedName>
</protein>
<comment type="subcellular location">
    <subcellularLocation>
        <location evidence="1">Nucleus</location>
    </subcellularLocation>
</comment>
<dbReference type="GO" id="GO:0071011">
    <property type="term" value="C:precatalytic spliceosome"/>
    <property type="evidence" value="ECO:0007669"/>
    <property type="project" value="TreeGrafter"/>
</dbReference>
<dbReference type="Pfam" id="PF05700">
    <property type="entry name" value="BCAS2"/>
    <property type="match status" value="1"/>
</dbReference>
<keyword evidence="5" id="KW-0508">mRNA splicing</keyword>
<dbReference type="GO" id="GO:0000974">
    <property type="term" value="C:Prp19 complex"/>
    <property type="evidence" value="ECO:0007669"/>
    <property type="project" value="TreeGrafter"/>
</dbReference>
<keyword evidence="7" id="KW-0175">Coiled coil</keyword>
<gene>
    <name evidence="9" type="ORF">PV11_04438</name>
</gene>
<evidence type="ECO:0000256" key="7">
    <source>
        <dbReference type="SAM" id="Coils"/>
    </source>
</evidence>
<organism evidence="9 10">
    <name type="scientific">Exophiala sideris</name>
    <dbReference type="NCBI Taxonomy" id="1016849"/>
    <lineage>
        <taxon>Eukaryota</taxon>
        <taxon>Fungi</taxon>
        <taxon>Dikarya</taxon>
        <taxon>Ascomycota</taxon>
        <taxon>Pezizomycotina</taxon>
        <taxon>Eurotiomycetes</taxon>
        <taxon>Chaetothyriomycetidae</taxon>
        <taxon>Chaetothyriales</taxon>
        <taxon>Herpotrichiellaceae</taxon>
        <taxon>Exophiala</taxon>
    </lineage>
</organism>
<name>A0A0D1Z614_9EURO</name>
<comment type="similarity">
    <text evidence="2">Belongs to the SPF27 family.</text>
</comment>
<feature type="coiled-coil region" evidence="7">
    <location>
        <begin position="131"/>
        <end position="165"/>
    </location>
</feature>
<evidence type="ECO:0000256" key="3">
    <source>
        <dbReference type="ARBA" id="ARBA00022664"/>
    </source>
</evidence>
<feature type="region of interest" description="Disordered" evidence="8">
    <location>
        <begin position="65"/>
        <end position="91"/>
    </location>
</feature>
<evidence type="ECO:0000313" key="10">
    <source>
        <dbReference type="Proteomes" id="UP000053599"/>
    </source>
</evidence>
<keyword evidence="4" id="KW-0747">Spliceosome</keyword>
<dbReference type="STRING" id="1016849.A0A0D1Z614"/>
<dbReference type="HOGENOM" id="CLU_082523_4_0_1"/>
<feature type="region of interest" description="Disordered" evidence="8">
    <location>
        <begin position="1"/>
        <end position="20"/>
    </location>
</feature>
<dbReference type="GO" id="GO:0008380">
    <property type="term" value="P:RNA splicing"/>
    <property type="evidence" value="ECO:0007669"/>
    <property type="project" value="UniProtKB-KW"/>
</dbReference>
<feature type="compositionally biased region" description="Basic and acidic residues" evidence="8">
    <location>
        <begin position="68"/>
        <end position="82"/>
    </location>
</feature>
<dbReference type="PANTHER" id="PTHR13296">
    <property type="entry name" value="BCAS2 PROTEIN"/>
    <property type="match status" value="1"/>
</dbReference>
<evidence type="ECO:0000256" key="6">
    <source>
        <dbReference type="ARBA" id="ARBA00023242"/>
    </source>
</evidence>
<dbReference type="PANTHER" id="PTHR13296:SF0">
    <property type="entry name" value="PRE-MRNA-SPLICING FACTOR SPF27"/>
    <property type="match status" value="1"/>
</dbReference>
<dbReference type="GO" id="GO:0006397">
    <property type="term" value="P:mRNA processing"/>
    <property type="evidence" value="ECO:0007669"/>
    <property type="project" value="UniProtKB-KW"/>
</dbReference>
<evidence type="ECO:0000256" key="4">
    <source>
        <dbReference type="ARBA" id="ARBA00022728"/>
    </source>
</evidence>
<dbReference type="InterPro" id="IPR008409">
    <property type="entry name" value="SPF27"/>
</dbReference>
<evidence type="ECO:0000256" key="5">
    <source>
        <dbReference type="ARBA" id="ARBA00023187"/>
    </source>
</evidence>
<dbReference type="AlphaFoldDB" id="A0A0D1Z614"/>
<evidence type="ECO:0000313" key="9">
    <source>
        <dbReference type="EMBL" id="KIV82318.1"/>
    </source>
</evidence>
<reference evidence="9 10" key="1">
    <citation type="submission" date="2015-01" db="EMBL/GenBank/DDBJ databases">
        <title>The Genome Sequence of Exophiala sideris CBS121828.</title>
        <authorList>
            <consortium name="The Broad Institute Genomics Platform"/>
            <person name="Cuomo C."/>
            <person name="de Hoog S."/>
            <person name="Gorbushina A."/>
            <person name="Stielow B."/>
            <person name="Teixiera M."/>
            <person name="Abouelleil A."/>
            <person name="Chapman S.B."/>
            <person name="Priest M."/>
            <person name="Young S.K."/>
            <person name="Wortman J."/>
            <person name="Nusbaum C."/>
            <person name="Birren B."/>
        </authorList>
    </citation>
    <scope>NUCLEOTIDE SEQUENCE [LARGE SCALE GENOMIC DNA]</scope>
    <source>
        <strain evidence="9 10">CBS 121828</strain>
    </source>
</reference>